<reference evidence="2 3" key="1">
    <citation type="submission" date="2017-04" db="EMBL/GenBank/DDBJ databases">
        <authorList>
            <person name="Afonso C.L."/>
            <person name="Miller P.J."/>
            <person name="Scott M.A."/>
            <person name="Spackman E."/>
            <person name="Goraichik I."/>
            <person name="Dimitrov K.M."/>
            <person name="Suarez D.L."/>
            <person name="Swayne D.E."/>
        </authorList>
    </citation>
    <scope>NUCLEOTIDE SEQUENCE [LARGE SCALE GENOMIC DNA]</scope>
    <source>
        <strain evidence="2 3">KR-140</strain>
    </source>
</reference>
<name>A0A1W1VHD5_9DEIO</name>
<organism evidence="2 3">
    <name type="scientific">Deinococcus hopiensis KR-140</name>
    <dbReference type="NCBI Taxonomy" id="695939"/>
    <lineage>
        <taxon>Bacteria</taxon>
        <taxon>Thermotogati</taxon>
        <taxon>Deinococcota</taxon>
        <taxon>Deinococci</taxon>
        <taxon>Deinococcales</taxon>
        <taxon>Deinococcaceae</taxon>
        <taxon>Deinococcus</taxon>
    </lineage>
</organism>
<accession>A0A1W1VHD5</accession>
<dbReference type="PANTHER" id="PTHR34818">
    <property type="entry name" value="PROTEIN BLI-3"/>
    <property type="match status" value="1"/>
</dbReference>
<evidence type="ECO:0000313" key="2">
    <source>
        <dbReference type="EMBL" id="SMB92795.1"/>
    </source>
</evidence>
<sequence>MDTNHTPMSREETLKTITTLTKGIKFAMLTVVTDSGHLKSHPMTTQDSEFDGDVWFLGGKDTEQVRNMQARPEVNVSYADHGKHNYISIAGTAQMVEDPAKLDELWSDGYKAYFPGGKADPNIQLIKIEAHGAEYWGSDGKLKNLFSQARAAVTGKPATDLGTNETVKL</sequence>
<dbReference type="Proteomes" id="UP000192582">
    <property type="component" value="Unassembled WGS sequence"/>
</dbReference>
<gene>
    <name evidence="2" type="ORF">SAMN00790413_01729</name>
</gene>
<dbReference type="AlphaFoldDB" id="A0A1W1VHD5"/>
<evidence type="ECO:0000259" key="1">
    <source>
        <dbReference type="Pfam" id="PF16242"/>
    </source>
</evidence>
<dbReference type="STRING" id="695939.SAMN00790413_01729"/>
<dbReference type="PANTHER" id="PTHR34818:SF1">
    <property type="entry name" value="PROTEIN BLI-3"/>
    <property type="match status" value="1"/>
</dbReference>
<dbReference type="Gene3D" id="2.30.110.10">
    <property type="entry name" value="Electron Transport, Fmn-binding Protein, Chain A"/>
    <property type="match status" value="1"/>
</dbReference>
<dbReference type="InterPro" id="IPR012349">
    <property type="entry name" value="Split_barrel_FMN-bd"/>
</dbReference>
<dbReference type="EMBL" id="FWWU01000009">
    <property type="protein sequence ID" value="SMB92795.1"/>
    <property type="molecule type" value="Genomic_DNA"/>
</dbReference>
<keyword evidence="3" id="KW-1185">Reference proteome</keyword>
<protein>
    <submittedName>
        <fullName evidence="2">General stress protein 26</fullName>
    </submittedName>
</protein>
<dbReference type="RefSeq" id="WP_084049142.1">
    <property type="nucleotide sequence ID" value="NZ_FWWU01000009.1"/>
</dbReference>
<dbReference type="InterPro" id="IPR052917">
    <property type="entry name" value="Stress-Dev_Protein"/>
</dbReference>
<feature type="domain" description="General stress protein FMN-binding split barrel" evidence="1">
    <location>
        <begin position="13"/>
        <end position="156"/>
    </location>
</feature>
<evidence type="ECO:0000313" key="3">
    <source>
        <dbReference type="Proteomes" id="UP000192582"/>
    </source>
</evidence>
<dbReference type="SUPFAM" id="SSF50475">
    <property type="entry name" value="FMN-binding split barrel"/>
    <property type="match status" value="1"/>
</dbReference>
<proteinExistence type="predicted"/>
<dbReference type="Pfam" id="PF16242">
    <property type="entry name" value="Pyrid_ox_like"/>
    <property type="match status" value="1"/>
</dbReference>
<dbReference type="InterPro" id="IPR038725">
    <property type="entry name" value="YdaG_split_barrel_FMN-bd"/>
</dbReference>